<accession>A0A6A7RTA9</accession>
<dbReference type="EMBL" id="PDHS01000132">
    <property type="protein sequence ID" value="MQM30136.1"/>
    <property type="molecule type" value="Genomic_DNA"/>
</dbReference>
<keyword evidence="1" id="KW-1133">Transmembrane helix</keyword>
<dbReference type="AlphaFoldDB" id="A0A6A7RTA9"/>
<name>A0A6A7RTA9_9PROT</name>
<evidence type="ECO:0000313" key="2">
    <source>
        <dbReference type="EMBL" id="MQM30136.1"/>
    </source>
</evidence>
<gene>
    <name evidence="2" type="ORF">CRU78_06170</name>
</gene>
<dbReference type="Proteomes" id="UP000342300">
    <property type="component" value="Unassembled WGS sequence"/>
</dbReference>
<feature type="non-terminal residue" evidence="2">
    <location>
        <position position="44"/>
    </location>
</feature>
<evidence type="ECO:0000313" key="3">
    <source>
        <dbReference type="Proteomes" id="UP000342300"/>
    </source>
</evidence>
<keyword evidence="1" id="KW-0812">Transmembrane</keyword>
<comment type="caution">
    <text evidence="2">The sequence shown here is derived from an EMBL/GenBank/DDBJ whole genome shotgun (WGS) entry which is preliminary data.</text>
</comment>
<feature type="transmembrane region" description="Helical" evidence="1">
    <location>
        <begin position="6"/>
        <end position="25"/>
    </location>
</feature>
<proteinExistence type="predicted"/>
<protein>
    <submittedName>
        <fullName evidence="2">Uncharacterized protein</fullName>
    </submittedName>
</protein>
<evidence type="ECO:0000256" key="1">
    <source>
        <dbReference type="SAM" id="Phobius"/>
    </source>
</evidence>
<reference evidence="2 3" key="1">
    <citation type="submission" date="2017-09" db="EMBL/GenBank/DDBJ databases">
        <title>Metagenomic Analysis Reveals Denitrifying Candidatus Accumulibacter and Flanking Population as a Source of N2O.</title>
        <authorList>
            <person name="Gao H."/>
            <person name="Mao Y."/>
            <person name="Zhao X."/>
            <person name="Liu W.-T."/>
            <person name="Zhang T."/>
            <person name="Wells G."/>
        </authorList>
    </citation>
    <scope>NUCLEOTIDE SEQUENCE [LARGE SCALE GENOMIC DNA]</scope>
    <source>
        <strain evidence="2">CANDO_2_IC</strain>
    </source>
</reference>
<sequence>METFVSHVGLAAPLFVLVLAGYLLMRGCGWPPSMSENLSRFVFS</sequence>
<keyword evidence="1" id="KW-0472">Membrane</keyword>
<organism evidence="2 3">
    <name type="scientific">Candidatus Accumulibacter phosphatis</name>
    <dbReference type="NCBI Taxonomy" id="327160"/>
    <lineage>
        <taxon>Bacteria</taxon>
        <taxon>Pseudomonadati</taxon>
        <taxon>Pseudomonadota</taxon>
        <taxon>Betaproteobacteria</taxon>
        <taxon>Candidatus Accumulibacter</taxon>
    </lineage>
</organism>